<sequence length="275" mass="30620">MSTLEISKMTSSIGAEVFGVDLSKPLDEAAFAEIRSALLAHLVLVFRAQFLDPDQHVAFARQFGEMHYSAVPTAHGGPPEINVLDMVKPKGNGSDRWHSDSPFLVEPTDATFLNAVMMPSTGGDTCFANMYDAYENLSEPMKRYVDGLYAVQDVSTTLYLAVEKGNSDFDVAEMQRRLPPVEHPVVRTHPETGRKVLYVDAASTSRIVGVARKESEAILDHLFTQAHNVSVQCRVRWHAGDLVFYDNRCTQHIAVPDYDERRIMHLVSIKGSRPV</sequence>
<dbReference type="GO" id="GO:0006790">
    <property type="term" value="P:sulfur compound metabolic process"/>
    <property type="evidence" value="ECO:0007669"/>
    <property type="project" value="TreeGrafter"/>
</dbReference>
<keyword evidence="4" id="KW-0560">Oxidoreductase</keyword>
<dbReference type="PANTHER" id="PTHR30468:SF1">
    <property type="entry name" value="ALPHA-KETOGLUTARATE-DEPENDENT SULFONATE DIOXYGENASE"/>
    <property type="match status" value="1"/>
</dbReference>
<accession>A0A6J7AYF9</accession>
<keyword evidence="3" id="KW-0223">Dioxygenase</keyword>
<reference evidence="7" key="1">
    <citation type="submission" date="2020-05" db="EMBL/GenBank/DDBJ databases">
        <authorList>
            <person name="Chiriac C."/>
            <person name="Salcher M."/>
            <person name="Ghai R."/>
            <person name="Kavagutti S V."/>
        </authorList>
    </citation>
    <scope>NUCLEOTIDE SEQUENCE</scope>
</reference>
<name>A0A6J7AYF9_9ZZZZ</name>
<keyword evidence="5" id="KW-0408">Iron</keyword>
<evidence type="ECO:0000256" key="4">
    <source>
        <dbReference type="ARBA" id="ARBA00023002"/>
    </source>
</evidence>
<protein>
    <submittedName>
        <fullName evidence="7">Unannotated protein</fullName>
    </submittedName>
</protein>
<dbReference type="EMBL" id="CAFABA010000221">
    <property type="protein sequence ID" value="CAB4836709.1"/>
    <property type="molecule type" value="Genomic_DNA"/>
</dbReference>
<evidence type="ECO:0000313" key="7">
    <source>
        <dbReference type="EMBL" id="CAB4836709.1"/>
    </source>
</evidence>
<evidence type="ECO:0000256" key="2">
    <source>
        <dbReference type="ARBA" id="ARBA00022723"/>
    </source>
</evidence>
<evidence type="ECO:0000259" key="6">
    <source>
        <dbReference type="Pfam" id="PF02668"/>
    </source>
</evidence>
<dbReference type="Pfam" id="PF02668">
    <property type="entry name" value="TauD"/>
    <property type="match status" value="1"/>
</dbReference>
<dbReference type="InterPro" id="IPR003819">
    <property type="entry name" value="TauD/TfdA-like"/>
</dbReference>
<keyword evidence="2" id="KW-0479">Metal-binding</keyword>
<dbReference type="GO" id="GO:0046872">
    <property type="term" value="F:metal ion binding"/>
    <property type="evidence" value="ECO:0007669"/>
    <property type="project" value="UniProtKB-KW"/>
</dbReference>
<dbReference type="GO" id="GO:0005737">
    <property type="term" value="C:cytoplasm"/>
    <property type="evidence" value="ECO:0007669"/>
    <property type="project" value="TreeGrafter"/>
</dbReference>
<evidence type="ECO:0000256" key="1">
    <source>
        <dbReference type="ARBA" id="ARBA00005896"/>
    </source>
</evidence>
<dbReference type="SUPFAM" id="SSF51197">
    <property type="entry name" value="Clavaminate synthase-like"/>
    <property type="match status" value="1"/>
</dbReference>
<organism evidence="7">
    <name type="scientific">freshwater metagenome</name>
    <dbReference type="NCBI Taxonomy" id="449393"/>
    <lineage>
        <taxon>unclassified sequences</taxon>
        <taxon>metagenomes</taxon>
        <taxon>ecological metagenomes</taxon>
    </lineage>
</organism>
<evidence type="ECO:0000256" key="3">
    <source>
        <dbReference type="ARBA" id="ARBA00022964"/>
    </source>
</evidence>
<gene>
    <name evidence="7" type="ORF">UFOPK3139_03153</name>
</gene>
<dbReference type="AlphaFoldDB" id="A0A6J7AYF9"/>
<comment type="similarity">
    <text evidence="1">Belongs to the TfdA dioxygenase family.</text>
</comment>
<proteinExistence type="inferred from homology"/>
<dbReference type="GO" id="GO:0000908">
    <property type="term" value="F:taurine dioxygenase activity"/>
    <property type="evidence" value="ECO:0007669"/>
    <property type="project" value="TreeGrafter"/>
</dbReference>
<dbReference type="PANTHER" id="PTHR30468">
    <property type="entry name" value="ALPHA-KETOGLUTARATE-DEPENDENT SULFONATE DIOXYGENASE"/>
    <property type="match status" value="1"/>
</dbReference>
<dbReference type="InterPro" id="IPR042098">
    <property type="entry name" value="TauD-like_sf"/>
</dbReference>
<dbReference type="Gene3D" id="3.60.130.10">
    <property type="entry name" value="Clavaminate synthase-like"/>
    <property type="match status" value="1"/>
</dbReference>
<dbReference type="InterPro" id="IPR051323">
    <property type="entry name" value="AtsK-like"/>
</dbReference>
<feature type="domain" description="TauD/TfdA-like" evidence="6">
    <location>
        <begin position="6"/>
        <end position="265"/>
    </location>
</feature>
<evidence type="ECO:0000256" key="5">
    <source>
        <dbReference type="ARBA" id="ARBA00023004"/>
    </source>
</evidence>